<feature type="region of interest" description="Disordered" evidence="1">
    <location>
        <begin position="557"/>
        <end position="586"/>
    </location>
</feature>
<evidence type="ECO:0000313" key="2">
    <source>
        <dbReference type="Proteomes" id="UP000694888"/>
    </source>
</evidence>
<evidence type="ECO:0000313" key="3">
    <source>
        <dbReference type="RefSeq" id="XP_005090634.2"/>
    </source>
</evidence>
<reference evidence="3 4" key="1">
    <citation type="submission" date="2025-05" db="UniProtKB">
        <authorList>
            <consortium name="RefSeq"/>
        </authorList>
    </citation>
    <scope>IDENTIFICATION</scope>
</reference>
<accession>A0ABM0JCN8</accession>
<keyword evidence="2" id="KW-1185">Reference proteome</keyword>
<evidence type="ECO:0000313" key="4">
    <source>
        <dbReference type="RefSeq" id="XP_005090635.2"/>
    </source>
</evidence>
<protein>
    <submittedName>
        <fullName evidence="3 4">Uncharacterized protein LOC101849662</fullName>
    </submittedName>
</protein>
<dbReference type="SUPFAM" id="SSF48452">
    <property type="entry name" value="TPR-like"/>
    <property type="match status" value="1"/>
</dbReference>
<evidence type="ECO:0000313" key="7">
    <source>
        <dbReference type="RefSeq" id="XP_035827752.1"/>
    </source>
</evidence>
<dbReference type="Proteomes" id="UP000694888">
    <property type="component" value="Unplaced"/>
</dbReference>
<dbReference type="RefSeq" id="XP_005090638.2">
    <property type="nucleotide sequence ID" value="XM_005090581.3"/>
</dbReference>
<dbReference type="RefSeq" id="XP_005090635.2">
    <property type="nucleotide sequence ID" value="XM_005090578.3"/>
</dbReference>
<dbReference type="InterPro" id="IPR039684">
    <property type="entry name" value="FANCG"/>
</dbReference>
<dbReference type="Gene3D" id="1.25.40.10">
    <property type="entry name" value="Tetratricopeptide repeat domain"/>
    <property type="match status" value="1"/>
</dbReference>
<dbReference type="RefSeq" id="XP_005090640.2">
    <property type="nucleotide sequence ID" value="XM_005090583.3"/>
</dbReference>
<dbReference type="RefSeq" id="XP_035827752.1">
    <property type="nucleotide sequence ID" value="XM_035971859.1"/>
</dbReference>
<evidence type="ECO:0000256" key="1">
    <source>
        <dbReference type="SAM" id="MobiDB-lite"/>
    </source>
</evidence>
<evidence type="ECO:0000313" key="5">
    <source>
        <dbReference type="RefSeq" id="XP_005090638.2"/>
    </source>
</evidence>
<gene>
    <name evidence="3 4 5 6 7" type="primary">LOC101849662</name>
</gene>
<organism evidence="2 4">
    <name type="scientific">Aplysia californica</name>
    <name type="common">California sea hare</name>
    <dbReference type="NCBI Taxonomy" id="6500"/>
    <lineage>
        <taxon>Eukaryota</taxon>
        <taxon>Metazoa</taxon>
        <taxon>Spiralia</taxon>
        <taxon>Lophotrochozoa</taxon>
        <taxon>Mollusca</taxon>
        <taxon>Gastropoda</taxon>
        <taxon>Heterobranchia</taxon>
        <taxon>Euthyneura</taxon>
        <taxon>Tectipleura</taxon>
        <taxon>Aplysiida</taxon>
        <taxon>Aplysioidea</taxon>
        <taxon>Aplysiidae</taxon>
        <taxon>Aplysia</taxon>
    </lineage>
</organism>
<dbReference type="InterPro" id="IPR011990">
    <property type="entry name" value="TPR-like_helical_dom_sf"/>
</dbReference>
<name>A0ABM0JCN8_APLCA</name>
<dbReference type="RefSeq" id="XP_005090634.2">
    <property type="nucleotide sequence ID" value="XM_005090577.3"/>
</dbReference>
<dbReference type="PANTHER" id="PTHR15254:SF2">
    <property type="entry name" value="FANCONI ANEMIA GROUP G PROTEIN"/>
    <property type="match status" value="1"/>
</dbReference>
<sequence length="795" mass="88436">MEENNTSQTGFLHSCVVTADVIVDDFLQTNLNVEGNEARSKVFKEKLRKILLWTSVHPPSQNVSFLELTVMANYTMLCTAARLRLAQRSPETGSTSQLFTLMCSTLNRVLQLSGQSGPAPGASRIVAVEEEIMRLVSLVDSPLCHFKLLPVLGRLLLLVSVWCLYRQLDSSGSGLSLSAKALDVLLKLRKSVDESVLKEPVSQKRGLYLCCRPTCPDGEVDGSSPCVRDVVDLVLTACGASPPDAAVNFDEWNWLFCVFECERLINEQQPMLAIDKLQSSLSLPLDPEEKSRLLCLLAKCYLSQDYSQLTIQSFKAALEANHENLTVFLQLAGVYSRLKHHDLEIECLRILVKKVTNRELKSCDTKHIIKDFSCTVAEISGAVSDVTFVQAVHHFGKRCFQLQRYKEAAEQYLNLLNHLQDPDKVNKDPCDRELNVKVFIVETVEAVAMAQRHEECIALCEEFIPCLLDGEVSFKDSPKVGRHFGLFSQCPTEIVGRKEQSTQDYLCSSPCFLGESSRRDDVVNNVRMSSLSKDFSVGTGRGSNPLFTPGSLRKLLKNPRKRRRSSSDNGDLFVMETDSGEKKESGPSDYLAVRLLVCKTDCLVGLHGYTEDAMTCLLRAHNLLLDSAPGNVVQDPPLPGPSSKRQKASLEEHNMPDHVMGSATGDGSVRDSYTQLMIEVALRMGKMSLKRKLLPSVLRSCHLVLQLDPGCVPAHYLKTLVLKERKGQEMGAATDWLRLRGIDMDAVEAAISHKQAKLGQVESELEKQNVPWWTTSDVHLLSLDLLCLQMLPLQA</sequence>
<evidence type="ECO:0000313" key="6">
    <source>
        <dbReference type="RefSeq" id="XP_005090640.2"/>
    </source>
</evidence>
<dbReference type="PANTHER" id="PTHR15254">
    <property type="entry name" value="FANCONI ANEMIA GROUP G PROTEIN FAMILY MEMBER"/>
    <property type="match status" value="1"/>
</dbReference>
<dbReference type="GeneID" id="101849662"/>
<proteinExistence type="predicted"/>